<dbReference type="AlphaFoldDB" id="A0A0L6VYF9"/>
<dbReference type="Proteomes" id="UP000037175">
    <property type="component" value="Unassembled WGS sequence"/>
</dbReference>
<gene>
    <name evidence="1" type="ORF">Tfer_3270</name>
</gene>
<proteinExistence type="predicted"/>
<sequence>MVTTTKGMSTKFDRAAEEFLKSLLCQKGDKNNKGGLNLTAEQWNWLKPLLKKSRELTIERLPDGSVEVRAYGPDGEETIRRFGEVIRFPRQRGRQSLKEYLAGLVRKIASMEVEVSVSWEK</sequence>
<protein>
    <submittedName>
        <fullName evidence="1">Uncharacterized protein</fullName>
    </submittedName>
</protein>
<comment type="caution">
    <text evidence="1">The sequence shown here is derived from an EMBL/GenBank/DDBJ whole genome shotgun (WGS) entry which is preliminary data.</text>
</comment>
<dbReference type="EMBL" id="LGTE01000047">
    <property type="protein sequence ID" value="KNZ68188.1"/>
    <property type="molecule type" value="Genomic_DNA"/>
</dbReference>
<reference evidence="2" key="1">
    <citation type="submission" date="2015-07" db="EMBL/GenBank/DDBJ databases">
        <title>Complete Genome of Thermincola ferriacetica strain Z-0001T.</title>
        <authorList>
            <person name="Lusk B."/>
            <person name="Badalamenti J.P."/>
            <person name="Parameswaran P."/>
            <person name="Bond D.R."/>
            <person name="Torres C.I."/>
        </authorList>
    </citation>
    <scope>NUCLEOTIDE SEQUENCE [LARGE SCALE GENOMIC DNA]</scope>
    <source>
        <strain evidence="2">Z-0001</strain>
    </source>
</reference>
<accession>A0A0L6VYF9</accession>
<evidence type="ECO:0000313" key="1">
    <source>
        <dbReference type="EMBL" id="KNZ68188.1"/>
    </source>
</evidence>
<organism evidence="1 2">
    <name type="scientific">Thermincola ferriacetica</name>
    <dbReference type="NCBI Taxonomy" id="281456"/>
    <lineage>
        <taxon>Bacteria</taxon>
        <taxon>Bacillati</taxon>
        <taxon>Bacillota</taxon>
        <taxon>Clostridia</taxon>
        <taxon>Eubacteriales</taxon>
        <taxon>Thermincolaceae</taxon>
        <taxon>Thermincola</taxon>
    </lineage>
</organism>
<dbReference type="RefSeq" id="WP_052219172.1">
    <property type="nucleotide sequence ID" value="NZ_LGTE01000047.1"/>
</dbReference>
<evidence type="ECO:0000313" key="2">
    <source>
        <dbReference type="Proteomes" id="UP000037175"/>
    </source>
</evidence>
<name>A0A0L6VYF9_9FIRM</name>
<keyword evidence="2" id="KW-1185">Reference proteome</keyword>